<name>A0ACC2K6R2_PERAE</name>
<organism evidence="1 2">
    <name type="scientific">Persea americana</name>
    <name type="common">Avocado</name>
    <dbReference type="NCBI Taxonomy" id="3435"/>
    <lineage>
        <taxon>Eukaryota</taxon>
        <taxon>Viridiplantae</taxon>
        <taxon>Streptophyta</taxon>
        <taxon>Embryophyta</taxon>
        <taxon>Tracheophyta</taxon>
        <taxon>Spermatophyta</taxon>
        <taxon>Magnoliopsida</taxon>
        <taxon>Magnoliidae</taxon>
        <taxon>Laurales</taxon>
        <taxon>Lauraceae</taxon>
        <taxon>Persea</taxon>
    </lineage>
</organism>
<evidence type="ECO:0000313" key="1">
    <source>
        <dbReference type="EMBL" id="KAJ8616785.1"/>
    </source>
</evidence>
<accession>A0ACC2K6R2</accession>
<gene>
    <name evidence="1" type="ORF">MRB53_036157</name>
</gene>
<dbReference type="EMBL" id="CM056820">
    <property type="protein sequence ID" value="KAJ8616785.1"/>
    <property type="molecule type" value="Genomic_DNA"/>
</dbReference>
<protein>
    <submittedName>
        <fullName evidence="1">Uncharacterized protein</fullName>
    </submittedName>
</protein>
<sequence length="2977" mass="327128">MESVAMAWEQAATAPATVATTTNNKNNHELPSKDPISTQEVIGQPVGSNDGSNSNRGSCTGNGKAAQGLNPLQEAPLKSNLKKTTIVEEPLVRDGKRKVSWPDAHGKDLAHVQEFQSSALEDGEIEGVRNSYEEQNQQGFKLLEELDLPHQAQGQPRGAESQITGGKLEKELMTTNQLSARKEEEPSDPPGQMRRLFCFSKWKGLCALADARRRKTRCLVCLQVHKVRDLPFSMNGKALIVGWRRKGWEGEQTLPVNAREGTASFDEIFLHYCNVKSPGTMKSFNIWVSSVDARECDLGSFHVYLSEMVSSGNLNSKFGGKAMTFNLCGAADGSTLVASFYYTIIEAESRELQHMRCDPIGQKQRKSKCFSCLPDLKCSKNSSPNGLARQVSTVEPDIGFITIENSTRIRHCIDDEEEGFITIEKGLTRTRSRRPPSDNTRSWDSEEAKDGGFGKEKLLLVACEESEIDQVEDEFLHMLEEKQGKPGECEISAAMLPWEKKLVNLNLNLDLGIDLDFDWDLDSMMRAAEKELFKATQVWNSRIEARALEQADEIPIRNRLFSRFGLQSPWPKNDGIAQMGTFPGQSFIRLLLDLQSRFLKKMAGDQTNPEKDGMDEDPMKILFGEEIGGLCDDGFEGSNDEQRIFMEILYGNDTVNVSKRCVVTGAVKFEMEDSNRSNALSDSNWKNLTGVSLLGMKDSSGEDVRHANEHFGCSSLKHRKLSDEIPNNENNEFQSKPSKEVACSGHAPDFVCIGETIRCHIVESCSHGIISSCLLLKPHKETDVIDDAYNWKAYNKIQAANPIQRHVKQVTLSRSIFSPVSESSVSNLLPTSSVIQEIPMDPLVSKEEGPKESDILMLGTPNVSPICVLPRLHGETDVLCEADGGKIFNKKRAARSLGKYGKEVSVLKTVMHPISQENSLSGVLCDGAITAMEDMPVAPTVVKGDLESDCLKSGAANVTSGCVVLMGHGETNIIDEADDRDVYNATGAADPLPMHVEEVAVSKAAVPATSQESSSLKLLPSDAINASEEMPVAHIAVKQLSDESAFSLLGPAKVTSGCDLVSRHGEPDIIDEADCGKASHKTGVGSPHGKHYNEVSPMKDIMLPLSPERSTSSLLPNNATTALEEIPEVPIVVKERSQESGLSKLGLADVILGCVSIRGHGETGGMDVTDDGKAFNQTEVFSPDEKCVKEVTLSEKIISPVSQESSVPKLLTNDAIPAVEEIPVAPMVFMGKSQQSDRLKSGGASATAEKVFEMNLHTHNHMQINHVESSTQDVVSGCVLLKPCRKVAVTCEVDDIDRKASSRSKRTRALERSVKKITRLKGTLSSVSPQSDASQLLPTVTVEAIEKKAVAVTVVEEGYQESNLLKSGMANVASEGLKRSLRSHSRKHTNLVESSSQGAVSNYAILKQCREDTADLVDDGNGSNEIEVASACGNDDKIASKLKVTSVSVSPKSFPSELLLTGEIIAIEENPRALTIAEGGSQEVGFSITDMVDEASKEDFIRDLRPRLREHVSLVLTAAGWDVVIRERGHRPSYFDTLFATPIDKLICKLPKAWRSCGNNLFAGGIRSVQKQNMREWADINDFWNGLSITLTYIEKEMQETETPLSLAQRWRLLDPYVITVCIDRKIGALRSGKAVKVVNGVAVVSNTFVRTKRKYTKKNQIVGRFRDQVGSSDESLGPVPESDITSNQMDTCLSIVQSVAGHSECNTSASVRKRKRALSGDASAMTLSTLSPSEDLHMNLSVARESEVLHLEPSKSQDLKLDESILKSHCEDHQEERVCNGMIKLYKDEALAEDDTQGDFEDAMIPELQSSLFQSNPNSGMEYASTAIKRNASVEEMQKKARRKYGHTRKKFKSLLEVKGIKSISKHKKVGQAASPSIESHSSNLLYLDAEQEDFATGDFKKSRKLFGSMIASVHNGKLLIANQETEISMAEQQMSHLFPHENICHKADGSYQDDVLAHRKTQPHKNCCGVDDKIEKKLGLLFDQGKAGIAFGSNFARGSESATGREIAKMILSTGPELGLTKRSKKSRKISEIKATKSHSKHMHDLPMAHKVVSQNVDFMDSDKVNNGIIHGHSRIRQKCLMDTAWKGSATTSPVSSSQSQYMSSYKLKKFQRLGSDCKELVAVKNNGESQIKINCENAIDEASLHCATDESVDPRSNRKLPRMKKSAEHIENGRKGLRACPIDDDDLLIAAIIKNKDFSSKSNSKAKAARKLKSQKRSCKLLVRSFGKGGKMDMKFSTGKRTVLSWLLDGGFISVDDVIQYKSLKDGAVIKDGRVTRDGVFCKCCNKMLSVSEFKIHAGFKQYKPCLHLFLESGQPFTLCQLQAWSSEYKARKSSTRKIVDEVDQNDDTCGICGDGGELICCDNCPSTFHQSCLFAQELPEGSWYCSYCTCAICGDVVSEKEASSSLIGLQCSQCEHKYHKTCMNGEHMCKKPVSDIWFCGRNCQEIYSGLHSRIGVLNNISDGFSWMLLRCIHGDQKVHSAQRLALMAECNIKLSVALGIMEECFVPMLDPRTGINMIPQVLYNWGSDFARLNFHGFYTVVLEKDDEIISAASIRVHGVIVAEMPLIATCSEHRRRGMCRRLMNEIEEMLKSFKVQMLVISAIPNLVDTWTSGFGFAPIDDKEREMLNKINLMVFPGTTLLKKSLNGIEPVETKQTGLDVELSPKTEVFGEECACNEKSSVVPVLHSSENGCFVGTDIGENPALQNCKVFQLEEQPAGQLKYATQLSHGGSGNEVLSSVDHFSVRERIESLDICDATQLVSAKPVVAHEFLAANSIPNVSFDFPKEEFCGAYVGSPQTGNGFVAGAIDANSLCKCDVASHNDEATNLADGELNQLQSMPILRQSSKYEEKLDIFAGLSFSAEKAHTAAFTNELLLNEQVDGSQWEPNNLHENHSHPNGDSGDFVGAVTTGGGTDVILASQTDYADGHIDSTHFRSIPVICKKHEDRIISCLLGDDHGHHDNASGREKKISCFD</sequence>
<dbReference type="Proteomes" id="UP001234297">
    <property type="component" value="Chromosome 12"/>
</dbReference>
<reference evidence="1 2" key="1">
    <citation type="journal article" date="2022" name="Hortic Res">
        <title>A haplotype resolved chromosomal level avocado genome allows analysis of novel avocado genes.</title>
        <authorList>
            <person name="Nath O."/>
            <person name="Fletcher S.J."/>
            <person name="Hayward A."/>
            <person name="Shaw L.M."/>
            <person name="Masouleh A.K."/>
            <person name="Furtado A."/>
            <person name="Henry R.J."/>
            <person name="Mitter N."/>
        </authorList>
    </citation>
    <scope>NUCLEOTIDE SEQUENCE [LARGE SCALE GENOMIC DNA]</scope>
    <source>
        <strain evidence="2">cv. Hass</strain>
    </source>
</reference>
<comment type="caution">
    <text evidence="1">The sequence shown here is derived from an EMBL/GenBank/DDBJ whole genome shotgun (WGS) entry which is preliminary data.</text>
</comment>
<keyword evidence="2" id="KW-1185">Reference proteome</keyword>
<proteinExistence type="predicted"/>
<evidence type="ECO:0000313" key="2">
    <source>
        <dbReference type="Proteomes" id="UP001234297"/>
    </source>
</evidence>